<dbReference type="EMBL" id="RQYS01000029">
    <property type="protein sequence ID" value="RRD60313.1"/>
    <property type="molecule type" value="Genomic_DNA"/>
</dbReference>
<comment type="similarity">
    <text evidence="2">Belongs to the aspartate/ornithine carbamoyltransferase superfamily. SOTCase family.</text>
</comment>
<feature type="binding site" description="in other chain" evidence="2">
    <location>
        <begin position="146"/>
        <end position="149"/>
    </location>
    <ligand>
        <name>carbamoyl phosphate</name>
        <dbReference type="ChEBI" id="CHEBI:58228"/>
        <note>ligand shared between two neighboring subunits</note>
    </ligand>
</feature>
<dbReference type="Pfam" id="PF02729">
    <property type="entry name" value="OTCace_N"/>
    <property type="match status" value="1"/>
</dbReference>
<comment type="subunit">
    <text evidence="2">Homotrimer.</text>
</comment>
<dbReference type="GO" id="GO:0016597">
    <property type="term" value="F:amino acid binding"/>
    <property type="evidence" value="ECO:0007669"/>
    <property type="project" value="InterPro"/>
</dbReference>
<dbReference type="Pfam" id="PF00185">
    <property type="entry name" value="OTCace"/>
    <property type="match status" value="1"/>
</dbReference>
<dbReference type="Proteomes" id="UP000278609">
    <property type="component" value="Unassembled WGS sequence"/>
</dbReference>
<dbReference type="InterPro" id="IPR043696">
    <property type="entry name" value="ArgF'-like"/>
</dbReference>
<proteinExistence type="inferred from homology"/>
<evidence type="ECO:0000256" key="2">
    <source>
        <dbReference type="HAMAP-Rule" id="MF_02235"/>
    </source>
</evidence>
<protein>
    <recommendedName>
        <fullName evidence="2">N-succinylornithine carbamoyltransferase</fullName>
        <ecNumber evidence="2">2.1.3.11</ecNumber>
    </recommendedName>
    <alternativeName>
        <fullName evidence="2">N-succinyl-L-ornithine transcarbamylase</fullName>
        <shortName evidence="2">SOTCase</shortName>
    </alternativeName>
</protein>
<dbReference type="PRINTS" id="PR00101">
    <property type="entry name" value="ATCASE"/>
</dbReference>
<dbReference type="UniPathway" id="UPA00068"/>
<comment type="function">
    <text evidence="2">Catalyzes the transfer of the carbamoyl group from carbamoyl phosphate to the delta-amino group of N(2)-succinyl-L-ornithine to produce N(2)-succinyl-L-citrulline. Is essential for arginine biosynthesis.</text>
</comment>
<dbReference type="OrthoDB" id="9802587at2"/>
<dbReference type="HAMAP" id="MF_02235">
    <property type="entry name" value="SOTCase"/>
    <property type="match status" value="1"/>
</dbReference>
<name>A0A3P1XTS2_TANFO</name>
<evidence type="ECO:0000313" key="6">
    <source>
        <dbReference type="Proteomes" id="UP000278609"/>
    </source>
</evidence>
<comment type="caution">
    <text evidence="5">The sequence shown here is derived from an EMBL/GenBank/DDBJ whole genome shotgun (WGS) entry which is preliminary data.</text>
</comment>
<feature type="binding site" evidence="2">
    <location>
        <position position="277"/>
    </location>
    <ligand>
        <name>N(2)-succinyl-L-ornithine</name>
        <dbReference type="ChEBI" id="CHEBI:58514"/>
    </ligand>
</feature>
<dbReference type="Gene3D" id="3.40.50.1370">
    <property type="entry name" value="Aspartate/ornithine carbamoyltransferase"/>
    <property type="match status" value="2"/>
</dbReference>
<gene>
    <name evidence="2" type="primary">argF'</name>
    <name evidence="5" type="ORF">EII40_07870</name>
</gene>
<feature type="binding site" description="in other chain" evidence="2">
    <location>
        <position position="109"/>
    </location>
    <ligand>
        <name>carbamoyl phosphate</name>
        <dbReference type="ChEBI" id="CHEBI:58228"/>
        <note>ligand shared between two neighboring subunits</note>
    </ligand>
</feature>
<feature type="binding site" description="in other chain" evidence="2">
    <location>
        <begin position="273"/>
        <end position="274"/>
    </location>
    <ligand>
        <name>carbamoyl phosphate</name>
        <dbReference type="ChEBI" id="CHEBI:58228"/>
        <note>ligand shared between two neighboring subunits</note>
    </ligand>
</feature>
<feature type="binding site" evidence="2">
    <location>
        <position position="141"/>
    </location>
    <ligand>
        <name>N(2)-succinyl-L-ornithine</name>
        <dbReference type="ChEBI" id="CHEBI:58514"/>
    </ligand>
</feature>
<sequence length="320" mass="36654">MNFTRVKDIGDVRQAVKEALELKKDRFQYQEIGRNKTALLIFFNNSLRTRLSTQKAATNLGMNVIVLDINQGAWRLETERGVVMDGDKSEHLLEAIPVMGCYCDIIGVRSFARFESKEDDYSEKILQQFIRYSGRPVFSMEAATRHPLQSFADLITIEEYKRTERPKIVLTWTPHPRALPQAVPNSFAEWINAAGYELVITHPEGYELDPQFVGDARVEHNQRKAFEGADFIYAKNWAAYKDPHYGEVLSTDRSWTVDTEKMALTNNAFFMHCLPVRRNLIVTDEVIESPQSIVIPQAANREISAQVVLKRMLDDLQPLG</sequence>
<dbReference type="InterPro" id="IPR006130">
    <property type="entry name" value="Asp/Orn_carbamoylTrfase"/>
</dbReference>
<comment type="pathway">
    <text evidence="2">Amino-acid biosynthesis; L-arginine biosynthesis.</text>
</comment>
<keyword evidence="1 2" id="KW-0808">Transferase</keyword>
<dbReference type="GO" id="GO:0042450">
    <property type="term" value="P:L-arginine biosynthetic process via ornithine"/>
    <property type="evidence" value="ECO:0007669"/>
    <property type="project" value="TreeGrafter"/>
</dbReference>
<dbReference type="EC" id="2.1.3.11" evidence="2"/>
<dbReference type="AlphaFoldDB" id="A0A3P1XTS2"/>
<feature type="domain" description="Aspartate/ornithine carbamoyltransferase Asp/Orn-binding" evidence="3">
    <location>
        <begin position="183"/>
        <end position="309"/>
    </location>
</feature>
<dbReference type="PRINTS" id="PR00100">
    <property type="entry name" value="AOTCASE"/>
</dbReference>
<feature type="binding site" description="in other chain" evidence="2">
    <location>
        <position position="301"/>
    </location>
    <ligand>
        <name>carbamoyl phosphate</name>
        <dbReference type="ChEBI" id="CHEBI:58228"/>
        <note>ligand shared between two neighboring subunits</note>
    </ligand>
</feature>
<dbReference type="GO" id="GO:0019240">
    <property type="term" value="P:citrulline biosynthetic process"/>
    <property type="evidence" value="ECO:0007669"/>
    <property type="project" value="TreeGrafter"/>
</dbReference>
<evidence type="ECO:0000259" key="3">
    <source>
        <dbReference type="Pfam" id="PF00185"/>
    </source>
</evidence>
<evidence type="ECO:0000259" key="4">
    <source>
        <dbReference type="Pfam" id="PF02729"/>
    </source>
</evidence>
<dbReference type="PANTHER" id="PTHR45753:SF3">
    <property type="entry name" value="ORNITHINE TRANSCARBAMYLASE, MITOCHONDRIAL"/>
    <property type="match status" value="1"/>
</dbReference>
<dbReference type="InterPro" id="IPR036901">
    <property type="entry name" value="Asp/Orn_carbamoylTrfase_sf"/>
</dbReference>
<dbReference type="RefSeq" id="WP_124751715.1">
    <property type="nucleotide sequence ID" value="NZ_RQYS01000029.1"/>
</dbReference>
<reference evidence="5 6" key="1">
    <citation type="submission" date="2018-11" db="EMBL/GenBank/DDBJ databases">
        <title>Genomes From Bacteria Associated with the Canine Oral Cavity: a Test Case for Automated Genome-Based Taxonomic Assignment.</title>
        <authorList>
            <person name="Coil D.A."/>
            <person name="Jospin G."/>
            <person name="Darling A.E."/>
            <person name="Wallis C."/>
            <person name="Davis I.J."/>
            <person name="Harris S."/>
            <person name="Eisen J.A."/>
            <person name="Holcombe L.J."/>
            <person name="O'Flynn C."/>
        </authorList>
    </citation>
    <scope>NUCLEOTIDE SEQUENCE [LARGE SCALE GENOMIC DNA]</scope>
    <source>
        <strain evidence="5 6">OH2617_COT-023</strain>
    </source>
</reference>
<accession>A0A3P1XTS2</accession>
<dbReference type="SUPFAM" id="SSF53671">
    <property type="entry name" value="Aspartate/ornithine carbamoyltransferase"/>
    <property type="match status" value="1"/>
</dbReference>
<evidence type="ECO:0000256" key="1">
    <source>
        <dbReference type="ARBA" id="ARBA00022679"/>
    </source>
</evidence>
<feature type="binding site" description="in other chain" evidence="2">
    <location>
        <begin position="46"/>
        <end position="49"/>
    </location>
    <ligand>
        <name>carbamoyl phosphate</name>
        <dbReference type="ChEBI" id="CHEBI:58228"/>
        <note>ligand shared between two neighboring subunits</note>
    </ligand>
</feature>
<dbReference type="GO" id="GO:0004585">
    <property type="term" value="F:ornithine carbamoyltransferase activity"/>
    <property type="evidence" value="ECO:0007669"/>
    <property type="project" value="InterPro"/>
</dbReference>
<comment type="catalytic activity">
    <reaction evidence="2">
        <text>N(2)-succinyl-L-ornithine + carbamoyl phosphate = N(2)-succinyl-L-citrulline + phosphate + H(+)</text>
        <dbReference type="Rhea" id="RHEA:25884"/>
        <dbReference type="ChEBI" id="CHEBI:15378"/>
        <dbReference type="ChEBI" id="CHEBI:43474"/>
        <dbReference type="ChEBI" id="CHEBI:58228"/>
        <dbReference type="ChEBI" id="CHEBI:58514"/>
        <dbReference type="ChEBI" id="CHEBI:58862"/>
        <dbReference type="EC" id="2.1.3.11"/>
    </reaction>
</comment>
<dbReference type="InterPro" id="IPR006131">
    <property type="entry name" value="Asp_carbamoyltransf_Asp/Orn-bd"/>
</dbReference>
<dbReference type="NCBIfam" id="NF003384">
    <property type="entry name" value="PRK04523.1"/>
    <property type="match status" value="1"/>
</dbReference>
<keyword evidence="2" id="KW-0055">Arginine biosynthesis</keyword>
<feature type="binding site" evidence="2">
    <location>
        <position position="175"/>
    </location>
    <ligand>
        <name>N(2)-succinyl-L-ornithine</name>
        <dbReference type="ChEBI" id="CHEBI:58514"/>
    </ligand>
</feature>
<dbReference type="PANTHER" id="PTHR45753">
    <property type="entry name" value="ORNITHINE CARBAMOYLTRANSFERASE, MITOCHONDRIAL"/>
    <property type="match status" value="1"/>
</dbReference>
<keyword evidence="2" id="KW-0028">Amino-acid biosynthesis</keyword>
<organism evidence="5 6">
    <name type="scientific">Tannerella forsythia</name>
    <name type="common">Bacteroides forsythus</name>
    <dbReference type="NCBI Taxonomy" id="28112"/>
    <lineage>
        <taxon>Bacteria</taxon>
        <taxon>Pseudomonadati</taxon>
        <taxon>Bacteroidota</taxon>
        <taxon>Bacteroidia</taxon>
        <taxon>Bacteroidales</taxon>
        <taxon>Tannerellaceae</taxon>
        <taxon>Tannerella</taxon>
    </lineage>
</organism>
<feature type="binding site" evidence="2">
    <location>
        <position position="74"/>
    </location>
    <ligand>
        <name>carbamoyl phosphate</name>
        <dbReference type="ChEBI" id="CHEBI:58228"/>
        <note>ligand shared between two neighboring subunits</note>
    </ligand>
</feature>
<dbReference type="InterPro" id="IPR006132">
    <property type="entry name" value="Asp/Orn_carbamoyltranf_P-bd"/>
</dbReference>
<feature type="binding site" evidence="2">
    <location>
        <position position="235"/>
    </location>
    <ligand>
        <name>N(2)-succinyl-L-ornithine</name>
        <dbReference type="ChEBI" id="CHEBI:58514"/>
    </ligand>
</feature>
<feature type="domain" description="Aspartate/ornithine carbamoyltransferase carbamoyl-P binding" evidence="4">
    <location>
        <begin position="7"/>
        <end position="159"/>
    </location>
</feature>
<evidence type="ECO:0000313" key="5">
    <source>
        <dbReference type="EMBL" id="RRD60313.1"/>
    </source>
</evidence>